<dbReference type="Pfam" id="PF00590">
    <property type="entry name" value="TP_methylase"/>
    <property type="match status" value="1"/>
</dbReference>
<keyword evidence="4" id="KW-0949">S-adenosyl-L-methionine</keyword>
<dbReference type="PROSITE" id="PS00839">
    <property type="entry name" value="SUMT_1"/>
    <property type="match status" value="1"/>
</dbReference>
<dbReference type="InterPro" id="IPR050161">
    <property type="entry name" value="Siro_Cobalamin_biosynth"/>
</dbReference>
<dbReference type="Proteomes" id="UP001445335">
    <property type="component" value="Unassembled WGS sequence"/>
</dbReference>
<dbReference type="FunFam" id="3.30.950.10:FF:000001">
    <property type="entry name" value="Siroheme synthase"/>
    <property type="match status" value="1"/>
</dbReference>
<protein>
    <recommendedName>
        <fullName evidence="1">uroporphyrinogen-III C-methyltransferase</fullName>
        <ecNumber evidence="1">2.1.1.107</ecNumber>
    </recommendedName>
</protein>
<dbReference type="GO" id="GO:0032259">
    <property type="term" value="P:methylation"/>
    <property type="evidence" value="ECO:0007669"/>
    <property type="project" value="UniProtKB-KW"/>
</dbReference>
<evidence type="ECO:0000256" key="2">
    <source>
        <dbReference type="ARBA" id="ARBA00022603"/>
    </source>
</evidence>
<evidence type="ECO:0000256" key="4">
    <source>
        <dbReference type="ARBA" id="ARBA00022691"/>
    </source>
</evidence>
<evidence type="ECO:0000259" key="6">
    <source>
        <dbReference type="Pfam" id="PF00590"/>
    </source>
</evidence>
<dbReference type="NCBIfam" id="NF004790">
    <property type="entry name" value="PRK06136.1"/>
    <property type="match status" value="1"/>
</dbReference>
<evidence type="ECO:0000256" key="3">
    <source>
        <dbReference type="ARBA" id="ARBA00022679"/>
    </source>
</evidence>
<evidence type="ECO:0000313" key="8">
    <source>
        <dbReference type="Proteomes" id="UP001445335"/>
    </source>
</evidence>
<organism evidence="7 8">
    <name type="scientific">Elliptochloris bilobata</name>
    <dbReference type="NCBI Taxonomy" id="381761"/>
    <lineage>
        <taxon>Eukaryota</taxon>
        <taxon>Viridiplantae</taxon>
        <taxon>Chlorophyta</taxon>
        <taxon>core chlorophytes</taxon>
        <taxon>Trebouxiophyceae</taxon>
        <taxon>Trebouxiophyceae incertae sedis</taxon>
        <taxon>Elliptochloris clade</taxon>
        <taxon>Elliptochloris</taxon>
    </lineage>
</organism>
<dbReference type="GO" id="GO:0004851">
    <property type="term" value="F:uroporphyrin-III C-methyltransferase activity"/>
    <property type="evidence" value="ECO:0007669"/>
    <property type="project" value="UniProtKB-EC"/>
</dbReference>
<dbReference type="EC" id="2.1.1.107" evidence="1"/>
<dbReference type="GO" id="GO:0019354">
    <property type="term" value="P:siroheme biosynthetic process"/>
    <property type="evidence" value="ECO:0007669"/>
    <property type="project" value="InterPro"/>
</dbReference>
<dbReference type="PANTHER" id="PTHR45790">
    <property type="entry name" value="SIROHEME SYNTHASE-RELATED"/>
    <property type="match status" value="1"/>
</dbReference>
<reference evidence="7 8" key="1">
    <citation type="journal article" date="2024" name="Nat. Commun.">
        <title>Phylogenomics reveals the evolutionary origins of lichenization in chlorophyte algae.</title>
        <authorList>
            <person name="Puginier C."/>
            <person name="Libourel C."/>
            <person name="Otte J."/>
            <person name="Skaloud P."/>
            <person name="Haon M."/>
            <person name="Grisel S."/>
            <person name="Petersen M."/>
            <person name="Berrin J.G."/>
            <person name="Delaux P.M."/>
            <person name="Dal Grande F."/>
            <person name="Keller J."/>
        </authorList>
    </citation>
    <scope>NUCLEOTIDE SEQUENCE [LARGE SCALE GENOMIC DNA]</scope>
    <source>
        <strain evidence="7 8">SAG 245.80</strain>
    </source>
</reference>
<dbReference type="AlphaFoldDB" id="A0AAW1QV61"/>
<dbReference type="PANTHER" id="PTHR45790:SF3">
    <property type="entry name" value="S-ADENOSYL-L-METHIONINE-DEPENDENT UROPORPHYRINOGEN III METHYLTRANSFERASE, CHLOROPLASTIC"/>
    <property type="match status" value="1"/>
</dbReference>
<comment type="caution">
    <text evidence="7">The sequence shown here is derived from an EMBL/GenBank/DDBJ whole genome shotgun (WGS) entry which is preliminary data.</text>
</comment>
<evidence type="ECO:0000313" key="7">
    <source>
        <dbReference type="EMBL" id="KAK9825355.1"/>
    </source>
</evidence>
<gene>
    <name evidence="7" type="ORF">WJX81_002064</name>
</gene>
<keyword evidence="5" id="KW-0627">Porphyrin biosynthesis</keyword>
<dbReference type="InterPro" id="IPR035996">
    <property type="entry name" value="4pyrrol_Methylase_sf"/>
</dbReference>
<keyword evidence="8" id="KW-1185">Reference proteome</keyword>
<proteinExistence type="predicted"/>
<keyword evidence="2" id="KW-0489">Methyltransferase</keyword>
<name>A0AAW1QV61_9CHLO</name>
<dbReference type="Gene3D" id="3.40.1010.10">
    <property type="entry name" value="Cobalt-precorrin-4 Transmethylase, Domain 1"/>
    <property type="match status" value="1"/>
</dbReference>
<evidence type="ECO:0000256" key="5">
    <source>
        <dbReference type="ARBA" id="ARBA00023244"/>
    </source>
</evidence>
<dbReference type="InterPro" id="IPR000878">
    <property type="entry name" value="4pyrrol_Mease"/>
</dbReference>
<dbReference type="SUPFAM" id="SSF53790">
    <property type="entry name" value="Tetrapyrrole methylase"/>
    <property type="match status" value="1"/>
</dbReference>
<keyword evidence="3" id="KW-0808">Transferase</keyword>
<evidence type="ECO:0000256" key="1">
    <source>
        <dbReference type="ARBA" id="ARBA00012162"/>
    </source>
</evidence>
<dbReference type="EMBL" id="JALJOU010000075">
    <property type="protein sequence ID" value="KAK9825355.1"/>
    <property type="molecule type" value="Genomic_DNA"/>
</dbReference>
<dbReference type="Gene3D" id="3.30.950.10">
    <property type="entry name" value="Methyltransferase, Cobalt-precorrin-4 Transmethylase, Domain 2"/>
    <property type="match status" value="1"/>
</dbReference>
<dbReference type="CDD" id="cd11642">
    <property type="entry name" value="SUMT"/>
    <property type="match status" value="1"/>
</dbReference>
<dbReference type="FunFam" id="3.40.1010.10:FF:000001">
    <property type="entry name" value="Siroheme synthase"/>
    <property type="match status" value="1"/>
</dbReference>
<accession>A0AAW1QV61</accession>
<dbReference type="InterPro" id="IPR014777">
    <property type="entry name" value="4pyrrole_Mease_sub1"/>
</dbReference>
<feature type="domain" description="Tetrapyrrole methylase" evidence="6">
    <location>
        <begin position="23"/>
        <end position="235"/>
    </location>
</feature>
<dbReference type="NCBIfam" id="TIGR01469">
    <property type="entry name" value="cobA_cysG_Cterm"/>
    <property type="match status" value="1"/>
</dbReference>
<dbReference type="InterPro" id="IPR006366">
    <property type="entry name" value="CobA/CysG_C"/>
</dbReference>
<sequence length="283" mass="30103">MHESDVLHRLSKRQVEAGDPGAVYLVGTGPGDPGLLTLRAAQLMNTADVVLYDRLVSPDILQLIHGGAMMVYVGKQKGFHTRTQDEIHGLLCRFAHAGATVLRLKGGDPYIFGRGGEEAQYLRERGIDVHCVPGITAASGISAELGIPLTHRGLATSVRFLTGHARESGEDALDATVAASADRDTTLVIYMGLGTLPSLVAQLMRAGLPRDTPAAAVERGTTPQQRVVYARLQDLERRVAEAGLRSPTLIMIGEVVALAPGWWLAEGCGLSEGACRAVERVVA</sequence>
<dbReference type="InterPro" id="IPR014776">
    <property type="entry name" value="4pyrrole_Mease_sub2"/>
</dbReference>
<dbReference type="InterPro" id="IPR003043">
    <property type="entry name" value="Uropor_MeTrfase_CS"/>
</dbReference>